<dbReference type="HOGENOM" id="CLU_919470_0_0_1"/>
<reference evidence="2" key="2">
    <citation type="submission" date="2013-12" db="EMBL/GenBank/DDBJ databases">
        <authorList>
            <person name="Yu Y."/>
            <person name="Lee S."/>
            <person name="de Baynast K."/>
            <person name="Wissotski M."/>
            <person name="Liu L."/>
            <person name="Talag J."/>
            <person name="Goicoechea J."/>
            <person name="Angelova A."/>
            <person name="Jetty R."/>
            <person name="Kudrna D."/>
            <person name="Golser W."/>
            <person name="Rivera L."/>
            <person name="Zhang J."/>
            <person name="Wing R."/>
        </authorList>
    </citation>
    <scope>NUCLEOTIDE SEQUENCE</scope>
</reference>
<reference evidence="1" key="3">
    <citation type="submission" date="2015-04" db="UniProtKB">
        <authorList>
            <consortium name="EnsemblPlants"/>
        </authorList>
    </citation>
    <scope>IDENTIFICATION</scope>
</reference>
<proteinExistence type="predicted"/>
<reference evidence="1 2" key="1">
    <citation type="submission" date="2012-08" db="EMBL/GenBank/DDBJ databases">
        <title>Oryza genome evolution.</title>
        <authorList>
            <person name="Wing R.A."/>
        </authorList>
    </citation>
    <scope>NUCLEOTIDE SEQUENCE</scope>
</reference>
<dbReference type="Gramene" id="LPERR02G02580.1">
    <property type="protein sequence ID" value="LPERR02G02580.1"/>
    <property type="gene ID" value="LPERR02G02580"/>
</dbReference>
<evidence type="ECO:0000313" key="1">
    <source>
        <dbReference type="EnsemblPlants" id="LPERR02G02580.1"/>
    </source>
</evidence>
<dbReference type="PANTHER" id="PTHR36478:SF10">
    <property type="entry name" value="ELYS-LIKE DOMAIN-CONTAINING PROTEIN"/>
    <property type="match status" value="1"/>
</dbReference>
<dbReference type="PANTHER" id="PTHR36478">
    <property type="entry name" value="OS04G0614237 PROTEIN-RELATED"/>
    <property type="match status" value="1"/>
</dbReference>
<dbReference type="Proteomes" id="UP000032180">
    <property type="component" value="Chromosome 2"/>
</dbReference>
<organism evidence="1 2">
    <name type="scientific">Leersia perrieri</name>
    <dbReference type="NCBI Taxonomy" id="77586"/>
    <lineage>
        <taxon>Eukaryota</taxon>
        <taxon>Viridiplantae</taxon>
        <taxon>Streptophyta</taxon>
        <taxon>Embryophyta</taxon>
        <taxon>Tracheophyta</taxon>
        <taxon>Spermatophyta</taxon>
        <taxon>Magnoliopsida</taxon>
        <taxon>Liliopsida</taxon>
        <taxon>Poales</taxon>
        <taxon>Poaceae</taxon>
        <taxon>BOP clade</taxon>
        <taxon>Oryzoideae</taxon>
        <taxon>Oryzeae</taxon>
        <taxon>Oryzinae</taxon>
        <taxon>Leersia</taxon>
    </lineage>
</organism>
<dbReference type="EnsemblPlants" id="LPERR02G02580.1">
    <property type="protein sequence ID" value="LPERR02G02580.1"/>
    <property type="gene ID" value="LPERR02G02580"/>
</dbReference>
<evidence type="ECO:0000313" key="2">
    <source>
        <dbReference type="Proteomes" id="UP000032180"/>
    </source>
</evidence>
<dbReference type="AlphaFoldDB" id="A0A0D9VBX7"/>
<keyword evidence="2" id="KW-1185">Reference proteome</keyword>
<accession>A0A0D9VBX7</accession>
<protein>
    <submittedName>
        <fullName evidence="1">Uncharacterized protein</fullName>
    </submittedName>
</protein>
<sequence>MAATSAVDGHGLAEYGCVSKLRRRRLITYLSLQGYPKSFAAYAVPGDMMDELFDATQLDRLVIEGRWEEALRYLLRFLPQHPAPMSLNAKVLYLLVQMHGVLAKIVAGKRDADTHRLASKFRYYRRLGHLTPADIKLRSIILAILHCDTRTVMDWGKVRTSAAECISSLADRTPELRRQVLRKRTAHMMPHHVLPIGFSVLKLTTPAPFFASFRQRRRLVKKQGRRPSKRALANAFEFIKDTRMLFPRNSEGPTIGHSTEATGLVADYLDQSFAFVTSRECDEQTLGYPLEWPSEQSDKGDKPRDLRVSMPLPLFGTTTPAKNFTVSALRNAGTANHDDGHDPERQRETVVFSKGNELCELPIMKTDWLGAI</sequence>
<name>A0A0D9VBX7_9ORYZ</name>